<evidence type="ECO:0000256" key="2">
    <source>
        <dbReference type="PIRSR" id="PIRSR039004-2"/>
    </source>
</evidence>
<dbReference type="InterPro" id="IPR032466">
    <property type="entry name" value="Metal_Hydrolase"/>
</dbReference>
<organism evidence="5 6">
    <name type="scientific">Candidatus Eisenbergiella merdigallinarum</name>
    <dbReference type="NCBI Taxonomy" id="2838552"/>
    <lineage>
        <taxon>Bacteria</taxon>
        <taxon>Bacillati</taxon>
        <taxon>Bacillota</taxon>
        <taxon>Clostridia</taxon>
        <taxon>Lachnospirales</taxon>
        <taxon>Lachnospiraceae</taxon>
        <taxon>Eisenbergiella</taxon>
    </lineage>
</organism>
<dbReference type="AlphaFoldDB" id="A0A9D2MPC2"/>
<feature type="domain" description="Amidohydrolase-related" evidence="4">
    <location>
        <begin position="52"/>
        <end position="360"/>
    </location>
</feature>
<feature type="binding site" evidence="1">
    <location>
        <position position="211"/>
    </location>
    <ligand>
        <name>Zn(2+)</name>
        <dbReference type="ChEBI" id="CHEBI:29105"/>
        <label>2</label>
    </ligand>
</feature>
<keyword evidence="1" id="KW-0862">Zinc</keyword>
<evidence type="ECO:0000313" key="6">
    <source>
        <dbReference type="Proteomes" id="UP000886883"/>
    </source>
</evidence>
<feature type="binding site" evidence="1">
    <location>
        <position position="188"/>
    </location>
    <ligand>
        <name>Zn(2+)</name>
        <dbReference type="ChEBI" id="CHEBI:29105"/>
        <label>2</label>
    </ligand>
</feature>
<accession>A0A9D2MPC2</accession>
<dbReference type="InterPro" id="IPR006680">
    <property type="entry name" value="Amidohydro-rel"/>
</dbReference>
<dbReference type="EMBL" id="DWXE01000005">
    <property type="protein sequence ID" value="HJB90119.1"/>
    <property type="molecule type" value="Genomic_DNA"/>
</dbReference>
<dbReference type="PANTHER" id="PTHR42717:SF1">
    <property type="entry name" value="IMIDAZOLONEPROPIONASE AND RELATED AMIDOHYDROLASES"/>
    <property type="match status" value="1"/>
</dbReference>
<dbReference type="SUPFAM" id="SSF51556">
    <property type="entry name" value="Metallo-dependent hydrolases"/>
    <property type="match status" value="1"/>
</dbReference>
<feature type="binding site" evidence="1">
    <location>
        <position position="61"/>
    </location>
    <ligand>
        <name>Zn(2+)</name>
        <dbReference type="ChEBI" id="CHEBI:29105"/>
        <label>1</label>
    </ligand>
</feature>
<evidence type="ECO:0000259" key="4">
    <source>
        <dbReference type="Pfam" id="PF01979"/>
    </source>
</evidence>
<feature type="binding site" description="via carbamate group" evidence="1">
    <location>
        <position position="155"/>
    </location>
    <ligand>
        <name>Zn(2+)</name>
        <dbReference type="ChEBI" id="CHEBI:29105"/>
        <label>2</label>
    </ligand>
</feature>
<gene>
    <name evidence="5" type="ORF">H9763_01490</name>
</gene>
<dbReference type="SUPFAM" id="SSF51338">
    <property type="entry name" value="Composite domain of metallo-dependent hydrolases"/>
    <property type="match status" value="1"/>
</dbReference>
<dbReference type="PANTHER" id="PTHR42717">
    <property type="entry name" value="DIHYDROOROTASE-RELATED"/>
    <property type="match status" value="1"/>
</dbReference>
<comment type="caution">
    <text evidence="5">The sequence shown here is derived from an EMBL/GenBank/DDBJ whole genome shotgun (WGS) entry which is preliminary data.</text>
</comment>
<dbReference type="PIRSF" id="PIRSF039004">
    <property type="entry name" value="ADE_EF_0837"/>
    <property type="match status" value="1"/>
</dbReference>
<reference evidence="5" key="1">
    <citation type="journal article" date="2021" name="PeerJ">
        <title>Extensive microbial diversity within the chicken gut microbiome revealed by metagenomics and culture.</title>
        <authorList>
            <person name="Gilroy R."/>
            <person name="Ravi A."/>
            <person name="Getino M."/>
            <person name="Pursley I."/>
            <person name="Horton D.L."/>
            <person name="Alikhan N.F."/>
            <person name="Baker D."/>
            <person name="Gharbi K."/>
            <person name="Hall N."/>
            <person name="Watson M."/>
            <person name="Adriaenssens E.M."/>
            <person name="Foster-Nyarko E."/>
            <person name="Jarju S."/>
            <person name="Secka A."/>
            <person name="Antonio M."/>
            <person name="Oren A."/>
            <person name="Chaudhuri R.R."/>
            <person name="La Ragione R."/>
            <person name="Hildebrand F."/>
            <person name="Pallen M.J."/>
        </authorList>
    </citation>
    <scope>NUCLEOTIDE SEQUENCE</scope>
    <source>
        <strain evidence="5">USAMLcec3-2134</strain>
    </source>
</reference>
<dbReference type="InterPro" id="IPR011059">
    <property type="entry name" value="Metal-dep_hydrolase_composite"/>
</dbReference>
<feature type="binding site" description="via carbamate group" evidence="1">
    <location>
        <position position="155"/>
    </location>
    <ligand>
        <name>Zn(2+)</name>
        <dbReference type="ChEBI" id="CHEBI:29105"/>
        <label>1</label>
    </ligand>
</feature>
<feature type="modified residue" description="N6-carboxylysine" evidence="2">
    <location>
        <position position="155"/>
    </location>
</feature>
<feature type="site" description="Transition state stabilizer" evidence="3">
    <location>
        <position position="157"/>
    </location>
</feature>
<dbReference type="InterPro" id="IPR020043">
    <property type="entry name" value="Deacetylase_Atu3266-like"/>
</dbReference>
<name>A0A9D2MPC2_9FIRM</name>
<dbReference type="NCBIfam" id="NF006689">
    <property type="entry name" value="PRK09237.1"/>
    <property type="match status" value="1"/>
</dbReference>
<evidence type="ECO:0000256" key="3">
    <source>
        <dbReference type="PIRSR" id="PIRSR039004-3"/>
    </source>
</evidence>
<keyword evidence="1" id="KW-0479">Metal-binding</keyword>
<dbReference type="GO" id="GO:0016810">
    <property type="term" value="F:hydrolase activity, acting on carbon-nitrogen (but not peptide) bonds"/>
    <property type="evidence" value="ECO:0007669"/>
    <property type="project" value="InterPro"/>
</dbReference>
<feature type="binding site" evidence="1">
    <location>
        <position position="271"/>
    </location>
    <ligand>
        <name>Zn(2+)</name>
        <dbReference type="ChEBI" id="CHEBI:29105"/>
        <label>1</label>
    </ligand>
</feature>
<evidence type="ECO:0000256" key="1">
    <source>
        <dbReference type="PIRSR" id="PIRSR039004-1"/>
    </source>
</evidence>
<sequence length="375" mass="40717">MKAFIIKNGLLVSPANGYRRTKKDVLVEDGKIARVEDEIDGDLPVVDASGCIVTPGLIDIHTHCYPKAFLGLEPDVLGIRRGTTTILDAGSSGADTYEDFRTNYIDRCKTKVFTLLNVSKEGLLVGHELDSMEKIDVDGLKKTLEKYPDNIVGLKARASASVVGQMGLKPIELAAKLAAETGKPLMVHVGNYPPALTEVLKLLGKNDIVTHAWHGKKGGILTEEGTIIPEAIEARERGVLFDVGHGVASFSLRVFEKSLAAGFDCDLISTDLHVENYEGPVYNLAAVLSKLLNCGESLENAIHKCTCAPARHYGLDGLGEIREGYVADFNLMELVPCEEPVVDSIGDTITLKEKLVLKKTIYSRGDESEVFEHNS</sequence>
<feature type="binding site" evidence="1">
    <location>
        <position position="63"/>
    </location>
    <ligand>
        <name>Zn(2+)</name>
        <dbReference type="ChEBI" id="CHEBI:29105"/>
        <label>1</label>
    </ligand>
</feature>
<protein>
    <submittedName>
        <fullName evidence="5">Amidohydrolase/deacetylase family metallohydrolase</fullName>
    </submittedName>
</protein>
<dbReference type="GO" id="GO:0019213">
    <property type="term" value="F:deacetylase activity"/>
    <property type="evidence" value="ECO:0007669"/>
    <property type="project" value="InterPro"/>
</dbReference>
<dbReference type="GO" id="GO:0046872">
    <property type="term" value="F:metal ion binding"/>
    <property type="evidence" value="ECO:0007669"/>
    <property type="project" value="UniProtKB-KW"/>
</dbReference>
<dbReference type="Pfam" id="PF01979">
    <property type="entry name" value="Amidohydro_1"/>
    <property type="match status" value="1"/>
</dbReference>
<reference evidence="5" key="2">
    <citation type="submission" date="2021-04" db="EMBL/GenBank/DDBJ databases">
        <authorList>
            <person name="Gilroy R."/>
        </authorList>
    </citation>
    <scope>NUCLEOTIDE SEQUENCE</scope>
    <source>
        <strain evidence="5">USAMLcec3-2134</strain>
    </source>
</reference>
<dbReference type="Proteomes" id="UP000886883">
    <property type="component" value="Unassembled WGS sequence"/>
</dbReference>
<dbReference type="Gene3D" id="3.20.20.140">
    <property type="entry name" value="Metal-dependent hydrolases"/>
    <property type="match status" value="1"/>
</dbReference>
<dbReference type="Gene3D" id="2.30.40.10">
    <property type="entry name" value="Urease, subunit C, domain 1"/>
    <property type="match status" value="1"/>
</dbReference>
<evidence type="ECO:0000313" key="5">
    <source>
        <dbReference type="EMBL" id="HJB90119.1"/>
    </source>
</evidence>
<proteinExistence type="predicted"/>